<dbReference type="Pfam" id="PF07833">
    <property type="entry name" value="Cu_amine_oxidN1"/>
    <property type="match status" value="2"/>
</dbReference>
<comment type="caution">
    <text evidence="2">The sequence shown here is derived from an EMBL/GenBank/DDBJ whole genome shotgun (WGS) entry which is preliminary data.</text>
</comment>
<protein>
    <recommendedName>
        <fullName evidence="1">Copper amine oxidase-like N-terminal domain-containing protein</fullName>
    </recommendedName>
</protein>
<dbReference type="SUPFAM" id="SSF55383">
    <property type="entry name" value="Copper amine oxidase, domain N"/>
    <property type="match status" value="2"/>
</dbReference>
<gene>
    <name evidence="2" type="ORF">GND95_09060</name>
</gene>
<feature type="domain" description="Copper amine oxidase-like N-terminal" evidence="1">
    <location>
        <begin position="57"/>
        <end position="163"/>
    </location>
</feature>
<reference evidence="2 3" key="1">
    <citation type="submission" date="2019-12" db="EMBL/GenBank/DDBJ databases">
        <title>Defluviitalea raffinosedens, isolated from a biogas fermenter, genome sequencing and characterization.</title>
        <authorList>
            <person name="Rettenmaier R."/>
            <person name="Schneider M."/>
            <person name="Neuhaus K."/>
            <person name="Liebl W."/>
            <person name="Zverlov V."/>
        </authorList>
    </citation>
    <scope>NUCLEOTIDE SEQUENCE [LARGE SCALE GENOMIC DNA]</scope>
    <source>
        <strain evidence="2 3">249c-K6</strain>
    </source>
</reference>
<keyword evidence="3" id="KW-1185">Reference proteome</keyword>
<evidence type="ECO:0000313" key="3">
    <source>
        <dbReference type="Proteomes" id="UP000483018"/>
    </source>
</evidence>
<dbReference type="EMBL" id="WSLF01000007">
    <property type="protein sequence ID" value="KAE9633791.1"/>
    <property type="molecule type" value="Genomic_DNA"/>
</dbReference>
<organism evidence="2 3">
    <name type="scientific">Defluviitalea raffinosedens</name>
    <dbReference type="NCBI Taxonomy" id="1450156"/>
    <lineage>
        <taxon>Bacteria</taxon>
        <taxon>Bacillati</taxon>
        <taxon>Bacillota</taxon>
        <taxon>Clostridia</taxon>
        <taxon>Lachnospirales</taxon>
        <taxon>Defluviitaleaceae</taxon>
        <taxon>Defluviitalea</taxon>
    </lineage>
</organism>
<dbReference type="OrthoDB" id="25008at2"/>
<dbReference type="RefSeq" id="WP_158740615.1">
    <property type="nucleotide sequence ID" value="NZ_JAFBEP010000011.1"/>
</dbReference>
<name>A0A7C8LGM8_9FIRM</name>
<dbReference type="InterPro" id="IPR012854">
    <property type="entry name" value="Cu_amine_oxidase-like_N"/>
</dbReference>
<accession>A0A7C8LGM8</accession>
<evidence type="ECO:0000259" key="1">
    <source>
        <dbReference type="Pfam" id="PF07833"/>
    </source>
</evidence>
<evidence type="ECO:0000313" key="2">
    <source>
        <dbReference type="EMBL" id="KAE9633791.1"/>
    </source>
</evidence>
<dbReference type="AlphaFoldDB" id="A0A7C8LGM8"/>
<dbReference type="Gene3D" id="3.30.457.10">
    <property type="entry name" value="Copper amine oxidase-like, N-terminal domain"/>
    <property type="match status" value="2"/>
</dbReference>
<proteinExistence type="predicted"/>
<feature type="domain" description="Copper amine oxidase-like N-terminal" evidence="1">
    <location>
        <begin position="183"/>
        <end position="290"/>
    </location>
</feature>
<sequence length="649" mass="72151">MERLKKILVFGIVFSMVFNLAFTKAYAAEDISKEDTSKENAAKKEDMVSEADMNIIINEDFFKPSVKPIIKNGRILVPLRSIFEAMNINVEWNQSERTVVAYKDDTVVQITIDSAVVFRNEEPVELDQPAIIYKDSTYVPLRFIGEAFGGTVEWDSNTRTAIITTNFIIPPKIQEFPNMSILVDKKKVNTFYNPITMDKVGMIPVEPVFKAMGVKTYRDYITGQLVGIKEGIELRINIGDKVATVNGIPIQPQQGKIVDYNETIYVPLKFIEQVFGATVAWNGSTQEVSIFNKEAAFALKFLEKEFIGGGVVPTNAPEPKAEGNTRLMISDNPEALNERTVPYDAATLWQDVVEEDEESINHIVFGYHENKFDEPIIIGITIENLSDTNDIELVTPRGVTKTSSRGWPIYDVGLKIAELSISNQLPIIALDRTAIRSRNSLVIDDFYVSSGSLIGFQYEFKVKKKSGSGKLNYVVRTVVSKVDGLSLTSVKDDPLPIDSDNRHPRGTWTFAKLTTELPVYEAGSGQIAYSVSNGKTDNIFSAETSLGKEYGTISNIGHYGATYKIKVPVVNNTGETKTIRVRLNPRGGRCAAAVKNYDGYFITPETNSEYATTVIEYVLEDGQEEVLEFEMMNAAGSSLPIAINIITVN</sequence>
<dbReference type="InterPro" id="IPR036582">
    <property type="entry name" value="Mao_N_sf"/>
</dbReference>
<dbReference type="Proteomes" id="UP000483018">
    <property type="component" value="Unassembled WGS sequence"/>
</dbReference>